<organism evidence="4 5">
    <name type="scientific">Listeria grandensis</name>
    <dbReference type="NCBI Taxonomy" id="1494963"/>
    <lineage>
        <taxon>Bacteria</taxon>
        <taxon>Bacillati</taxon>
        <taxon>Bacillota</taxon>
        <taxon>Bacilli</taxon>
        <taxon>Bacillales</taxon>
        <taxon>Listeriaceae</taxon>
        <taxon>Listeria</taxon>
    </lineage>
</organism>
<dbReference type="Pfam" id="PF11797">
    <property type="entry name" value="WxLIP_HBD"/>
    <property type="match status" value="1"/>
</dbReference>
<feature type="transmembrane region" description="Helical" evidence="1">
    <location>
        <begin position="311"/>
        <end position="332"/>
    </location>
</feature>
<accession>A0A7X0Y5T7</accession>
<evidence type="ECO:0000259" key="2">
    <source>
        <dbReference type="Pfam" id="PF06030"/>
    </source>
</evidence>
<feature type="domain" description="WxL Interacting Protein peptidoglycan binding" evidence="2">
    <location>
        <begin position="33"/>
        <end position="152"/>
    </location>
</feature>
<dbReference type="InterPro" id="IPR021759">
    <property type="entry name" value="WxLIP_HBD"/>
</dbReference>
<keyword evidence="1" id="KW-1133">Transmembrane helix</keyword>
<reference evidence="4 5" key="1">
    <citation type="submission" date="2020-03" db="EMBL/GenBank/DDBJ databases">
        <title>Soil Listeria distribution.</title>
        <authorList>
            <person name="Liao J."/>
            <person name="Wiedmann M."/>
        </authorList>
    </citation>
    <scope>NUCLEOTIDE SEQUENCE [LARGE SCALE GENOMIC DNA]</scope>
    <source>
        <strain evidence="4 5">FSL L7-0741</strain>
    </source>
</reference>
<dbReference type="Proteomes" id="UP000535908">
    <property type="component" value="Unassembled WGS sequence"/>
</dbReference>
<dbReference type="RefSeq" id="WP_185410445.1">
    <property type="nucleotide sequence ID" value="NZ_JAARRE010000009.1"/>
</dbReference>
<dbReference type="AlphaFoldDB" id="A0A7X0Y5T7"/>
<sequence length="340" mass="38140">MVKKLIAMLIMMGTIAGGILIHIEITNAAEMNFSVSAVLPENQIDKSNTYFELRMKPGQEQVLEVMLNNRLDRAVTVETHANTAITNDNGTVDFSNATPKIDTTLKYPFSHIAKAPTEITIPAKSNKTMKVKVTMPSTPYEGMILGGLHFTEKETAKNGTTDSQNGVQTKNENEYVIGVFLTENDRVVEPEIQLNKISPSQVDYHNVLKANLQNTKSVIIPNLEVSADVYREKSDKVLYNEKLTGLRMAPNSNFNFGVNWDNQKFKPGKYRLKMIATSGKNIWKWDEAFEIKSDVAAELNDKAVELKAGEMMWYIISGSLIGILLVVLFFWLGQRSKKKD</sequence>
<evidence type="ECO:0000256" key="1">
    <source>
        <dbReference type="SAM" id="Phobius"/>
    </source>
</evidence>
<evidence type="ECO:0000313" key="4">
    <source>
        <dbReference type="EMBL" id="MBC1937574.1"/>
    </source>
</evidence>
<feature type="domain" description="WxL Interacting Protein host binding" evidence="3">
    <location>
        <begin position="165"/>
        <end position="300"/>
    </location>
</feature>
<gene>
    <name evidence="4" type="ORF">HCA69_14445</name>
</gene>
<protein>
    <submittedName>
        <fullName evidence="4">DUF916 and DUF3324 domain-containing protein</fullName>
    </submittedName>
</protein>
<keyword evidence="1" id="KW-0472">Membrane</keyword>
<evidence type="ECO:0000259" key="3">
    <source>
        <dbReference type="Pfam" id="PF11797"/>
    </source>
</evidence>
<name>A0A7X0Y5T7_9LIST</name>
<keyword evidence="1" id="KW-0812">Transmembrane</keyword>
<evidence type="ECO:0000313" key="5">
    <source>
        <dbReference type="Proteomes" id="UP000535908"/>
    </source>
</evidence>
<proteinExistence type="predicted"/>
<comment type="caution">
    <text evidence="4">The sequence shown here is derived from an EMBL/GenBank/DDBJ whole genome shotgun (WGS) entry which is preliminary data.</text>
</comment>
<dbReference type="Pfam" id="PF06030">
    <property type="entry name" value="WxLIP_PGBD"/>
    <property type="match status" value="1"/>
</dbReference>
<dbReference type="InterPro" id="IPR010317">
    <property type="entry name" value="WxLIP_PGBD"/>
</dbReference>
<dbReference type="EMBL" id="JAARWN010000019">
    <property type="protein sequence ID" value="MBC1937574.1"/>
    <property type="molecule type" value="Genomic_DNA"/>
</dbReference>